<dbReference type="GO" id="GO:0034477">
    <property type="term" value="P:U6 snRNA 3'-end processing"/>
    <property type="evidence" value="ECO:0007669"/>
    <property type="project" value="UniProtKB-UniRule"/>
</dbReference>
<reference evidence="8" key="1">
    <citation type="submission" date="2007-03" db="EMBL/GenBank/DDBJ databases">
        <title>Annotation of Culex pipiens quinquefasciatus.</title>
        <authorList>
            <consortium name="The Broad Institute Genome Sequencing Platform"/>
            <person name="Atkinson P.W."/>
            <person name="Hemingway J."/>
            <person name="Christensen B.M."/>
            <person name="Higgs S."/>
            <person name="Kodira C."/>
            <person name="Hannick L."/>
            <person name="Megy K."/>
            <person name="O'Leary S."/>
            <person name="Pearson M."/>
            <person name="Haas B.J."/>
            <person name="Mauceli E."/>
            <person name="Wortman J.R."/>
            <person name="Lee N.H."/>
            <person name="Guigo R."/>
            <person name="Stanke M."/>
            <person name="Alvarado L."/>
            <person name="Amedeo P."/>
            <person name="Antoine C.H."/>
            <person name="Arensburger P."/>
            <person name="Bidwell S.L."/>
            <person name="Crawford M."/>
            <person name="Camaro F."/>
            <person name="Devon K."/>
            <person name="Engels R."/>
            <person name="Hammond M."/>
            <person name="Howarth C."/>
            <person name="Koehrsen M."/>
            <person name="Lawson D."/>
            <person name="Montgomery P."/>
            <person name="Nene V."/>
            <person name="Nusbaum C."/>
            <person name="Puiu D."/>
            <person name="Romero-Severson J."/>
            <person name="Severson D.W."/>
            <person name="Shumway M."/>
            <person name="Sisk P."/>
            <person name="Stolte C."/>
            <person name="Zeng Q."/>
            <person name="Eisenstadt E."/>
            <person name="Fraser-Liggett C."/>
            <person name="Strausberg R."/>
            <person name="Galagan J."/>
            <person name="Birren B."/>
            <person name="Collins F.H."/>
        </authorList>
    </citation>
    <scope>NUCLEOTIDE SEQUENCE [LARGE SCALE GENOMIC DNA]</scope>
    <source>
        <strain evidence="8">JHB</strain>
    </source>
</reference>
<dbReference type="EC" id="3.1.4.-" evidence="6"/>
<keyword evidence="1 6" id="KW-0540">Nuclease</keyword>
<comment type="catalytic activity">
    <reaction evidence="5">
        <text>a 3'-end uridylyl-uridine-RNA = a 3'-end 2',3'-cyclophospho-uridine-RNA + uridine</text>
        <dbReference type="Rhea" id="RHEA:46052"/>
        <dbReference type="Rhea" id="RHEA-COMP:17384"/>
        <dbReference type="Rhea" id="RHEA-COMP:17385"/>
        <dbReference type="ChEBI" id="CHEBI:16704"/>
        <dbReference type="ChEBI" id="CHEBI:85643"/>
        <dbReference type="ChEBI" id="CHEBI:85644"/>
    </reaction>
    <physiologicalReaction direction="left-to-right" evidence="5">
        <dbReference type="Rhea" id="RHEA:46053"/>
    </physiologicalReaction>
</comment>
<name>B0X5R7_CULQU</name>
<feature type="region of interest" description="Disordered" evidence="7">
    <location>
        <begin position="1"/>
        <end position="26"/>
    </location>
</feature>
<keyword evidence="3" id="KW-0456">Lyase</keyword>
<evidence type="ECO:0000313" key="10">
    <source>
        <dbReference type="Proteomes" id="UP000002320"/>
    </source>
</evidence>
<dbReference type="OrthoDB" id="49151at2759"/>
<dbReference type="VEuPathDB" id="VectorBase:CPIJ014462"/>
<dbReference type="OMA" id="YTNPRPH"/>
<evidence type="ECO:0000256" key="3">
    <source>
        <dbReference type="ARBA" id="ARBA00023239"/>
    </source>
</evidence>
<evidence type="ECO:0000256" key="1">
    <source>
        <dbReference type="ARBA" id="ARBA00022722"/>
    </source>
</evidence>
<dbReference type="SUPFAM" id="SSF55144">
    <property type="entry name" value="LigT-like"/>
    <property type="match status" value="1"/>
</dbReference>
<feature type="compositionally biased region" description="Low complexity" evidence="7">
    <location>
        <begin position="1"/>
        <end position="11"/>
    </location>
</feature>
<dbReference type="VEuPathDB" id="VectorBase:CQUJHB012664"/>
<evidence type="ECO:0000256" key="7">
    <source>
        <dbReference type="SAM" id="MobiDB-lite"/>
    </source>
</evidence>
<dbReference type="HAMAP" id="MF_03040">
    <property type="entry name" value="USB1"/>
    <property type="match status" value="1"/>
</dbReference>
<reference evidence="9" key="2">
    <citation type="submission" date="2020-05" db="UniProtKB">
        <authorList>
            <consortium name="EnsemblMetazoa"/>
        </authorList>
    </citation>
    <scope>IDENTIFICATION</scope>
    <source>
        <strain evidence="9">JHB</strain>
    </source>
</reference>
<dbReference type="HOGENOM" id="CLU_057212_2_0_1"/>
<sequence length="246" mass="28240">MHNIQQYSGDSSSEDDGQDLLPPTKKLLQIEAATAEEPVGDDPAKHQGRVRSFAHERGIWASYVFVDYNDVEPLNDLQQQIIDKASKELSLELNRVDNLHMSLTKTFVIRHHNITAFVENIRNAVSGSKRFTVLPSNLAIYVNEEQTRTFLAVKIDETSFGPLEQLVDALDGCMREYKLPVFYQERSFHVSILWTLGNQRDKLEGILPELDELFNAIYEEEYCDMNVNVKRLHLKCGNKFYDFGLV</sequence>
<dbReference type="EnsemblMetazoa" id="CPIJ014462-RA">
    <property type="protein sequence ID" value="CPIJ014462-PA"/>
    <property type="gene ID" value="CPIJ014462"/>
</dbReference>
<dbReference type="GO" id="GO:0016829">
    <property type="term" value="F:lyase activity"/>
    <property type="evidence" value="ECO:0007669"/>
    <property type="project" value="UniProtKB-KW"/>
</dbReference>
<dbReference type="GO" id="GO:1990838">
    <property type="term" value="F:poly(U)-specific exoribonuclease activity, producing 3' uridine cyclic phosphate ends"/>
    <property type="evidence" value="ECO:0007669"/>
    <property type="project" value="UniProtKB-UniRule"/>
</dbReference>
<evidence type="ECO:0000313" key="8">
    <source>
        <dbReference type="EMBL" id="EDS41048.1"/>
    </source>
</evidence>
<dbReference type="PANTHER" id="PTHR13522:SF3">
    <property type="entry name" value="U6 SNRNA PHOSPHODIESTERASE 1"/>
    <property type="match status" value="1"/>
</dbReference>
<dbReference type="InterPro" id="IPR027521">
    <property type="entry name" value="Usb1"/>
</dbReference>
<comment type="function">
    <text evidence="6">Phosphodiesterase responsible for the U6 snRNA 3' end processing. Acts as an exoribonuclease (RNase) responsible for trimming the poly(U) tract of the last nucleotides in the pre-U6 snRNA molecule, leading to the formation of mature U6 snRNA.</text>
</comment>
<comment type="subcellular location">
    <subcellularLocation>
        <location evidence="6">Nucleus</location>
    </subcellularLocation>
</comment>
<accession>B0X5R7</accession>
<dbReference type="PANTHER" id="PTHR13522">
    <property type="entry name" value="U6 SNRNA PHOSPHODIESTERASE 1"/>
    <property type="match status" value="1"/>
</dbReference>
<comment type="similarity">
    <text evidence="6">Belongs to the 2H phosphoesterase superfamily. USB1 family.</text>
</comment>
<protein>
    <recommendedName>
        <fullName evidence="6">U6 snRNA phosphodiesterase</fullName>
        <ecNumber evidence="6">3.1.4.-</ecNumber>
    </recommendedName>
</protein>
<dbReference type="AlphaFoldDB" id="B0X5R7"/>
<evidence type="ECO:0000256" key="4">
    <source>
        <dbReference type="ARBA" id="ARBA00023242"/>
    </source>
</evidence>
<dbReference type="InParanoid" id="B0X5R7"/>
<keyword evidence="2 6" id="KW-0378">Hydrolase</keyword>
<evidence type="ECO:0000256" key="5">
    <source>
        <dbReference type="ARBA" id="ARBA00029300"/>
    </source>
</evidence>
<dbReference type="InterPro" id="IPR009097">
    <property type="entry name" value="Cyclic_Pdiesterase"/>
</dbReference>
<evidence type="ECO:0000256" key="2">
    <source>
        <dbReference type="ARBA" id="ARBA00022801"/>
    </source>
</evidence>
<gene>
    <name evidence="9" type="primary">6048020</name>
    <name evidence="8" type="ORF">CpipJ_CPIJ014462</name>
</gene>
<dbReference type="STRING" id="7176.B0X5R7"/>
<dbReference type="eggNOG" id="KOG3102">
    <property type="taxonomic scope" value="Eukaryota"/>
</dbReference>
<dbReference type="KEGG" id="cqu:CpipJ_CPIJ014462"/>
<feature type="active site" description="Proton donor/acceptor" evidence="6">
    <location>
        <position position="189"/>
    </location>
</feature>
<feature type="active site" description="Proton donor/acceptor" evidence="6">
    <location>
        <position position="100"/>
    </location>
</feature>
<proteinExistence type="inferred from homology"/>
<dbReference type="Pfam" id="PF09749">
    <property type="entry name" value="HVSL"/>
    <property type="match status" value="1"/>
</dbReference>
<dbReference type="GO" id="GO:0005634">
    <property type="term" value="C:nucleus"/>
    <property type="evidence" value="ECO:0007669"/>
    <property type="project" value="UniProtKB-SubCell"/>
</dbReference>
<organism>
    <name type="scientific">Culex quinquefasciatus</name>
    <name type="common">Southern house mosquito</name>
    <name type="synonym">Culex pungens</name>
    <dbReference type="NCBI Taxonomy" id="7176"/>
    <lineage>
        <taxon>Eukaryota</taxon>
        <taxon>Metazoa</taxon>
        <taxon>Ecdysozoa</taxon>
        <taxon>Arthropoda</taxon>
        <taxon>Hexapoda</taxon>
        <taxon>Insecta</taxon>
        <taxon>Pterygota</taxon>
        <taxon>Neoptera</taxon>
        <taxon>Endopterygota</taxon>
        <taxon>Diptera</taxon>
        <taxon>Nematocera</taxon>
        <taxon>Culicoidea</taxon>
        <taxon>Culicidae</taxon>
        <taxon>Culicinae</taxon>
        <taxon>Culicini</taxon>
        <taxon>Culex</taxon>
        <taxon>Culex</taxon>
    </lineage>
</organism>
<evidence type="ECO:0000313" key="9">
    <source>
        <dbReference type="EnsemblMetazoa" id="CPIJ014462-PA"/>
    </source>
</evidence>
<keyword evidence="10" id="KW-1185">Reference proteome</keyword>
<dbReference type="Gene3D" id="3.90.1140.10">
    <property type="entry name" value="Cyclic phosphodiesterase"/>
    <property type="match status" value="1"/>
</dbReference>
<evidence type="ECO:0000256" key="6">
    <source>
        <dbReference type="HAMAP-Rule" id="MF_03040"/>
    </source>
</evidence>
<dbReference type="EMBL" id="DS232394">
    <property type="protein sequence ID" value="EDS41048.1"/>
    <property type="molecule type" value="Genomic_DNA"/>
</dbReference>
<keyword evidence="4 6" id="KW-0539">Nucleus</keyword>
<dbReference type="FunCoup" id="B0X5R7">
    <property type="interactions" value="491"/>
</dbReference>
<dbReference type="Proteomes" id="UP000002320">
    <property type="component" value="Unassembled WGS sequence"/>
</dbReference>